<proteinExistence type="predicted"/>
<dbReference type="PROSITE" id="PS50113">
    <property type="entry name" value="PAC"/>
    <property type="match status" value="1"/>
</dbReference>
<dbReference type="InterPro" id="IPR000160">
    <property type="entry name" value="GGDEF_dom"/>
</dbReference>
<dbReference type="EMBL" id="MCBT01000048">
    <property type="protein sequence ID" value="OEG72483.1"/>
    <property type="molecule type" value="Genomic_DNA"/>
</dbReference>
<dbReference type="InterPro" id="IPR029787">
    <property type="entry name" value="Nucleotide_cyclase"/>
</dbReference>
<dbReference type="Gene3D" id="3.30.70.270">
    <property type="match status" value="1"/>
</dbReference>
<dbReference type="FunFam" id="3.30.70.270:FF:000001">
    <property type="entry name" value="Diguanylate cyclase domain protein"/>
    <property type="match status" value="1"/>
</dbReference>
<dbReference type="PROSITE" id="PS50887">
    <property type="entry name" value="GGDEF"/>
    <property type="match status" value="1"/>
</dbReference>
<comment type="cofactor">
    <cofactor evidence="1">
        <name>Mg(2+)</name>
        <dbReference type="ChEBI" id="CHEBI:18420"/>
    </cofactor>
</comment>
<evidence type="ECO:0000259" key="2">
    <source>
        <dbReference type="PROSITE" id="PS50112"/>
    </source>
</evidence>
<dbReference type="GO" id="GO:0003824">
    <property type="term" value="F:catalytic activity"/>
    <property type="evidence" value="ECO:0007669"/>
    <property type="project" value="UniProtKB-ARBA"/>
</dbReference>
<sequence>MYDIQSQLPQDLLQFIAGDSHLLQMTIDTLPVPIFYKDVQGIYLGCNKAFEDFIKLKREELVGFSVHQLFDKELADIYQAADQALFSNPGIQIYEKQIRTSVGEDVYVKFHKTSFNDSNGNVAGLIGVIFDITEQKKLEMKLQRKAAYDDLTGLLNRCEGMRIGLERFDNAIATGNDFGLIMIDVDHFKEINDNYGHGVGDEALRHIAMTLAQSITSNEILIRWGGEEFIVLVMAGTVDSKSFAHHLQKTAEQCRQTLVQTPFTQVTPAQTITISCGLAYFTRKSWEQLLHDADLALYRAKDKGRNTVSF</sequence>
<dbReference type="NCBIfam" id="TIGR00254">
    <property type="entry name" value="GGDEF"/>
    <property type="match status" value="1"/>
</dbReference>
<feature type="domain" description="GGDEF" evidence="4">
    <location>
        <begin position="176"/>
        <end position="310"/>
    </location>
</feature>
<dbReference type="Pfam" id="PF00990">
    <property type="entry name" value="GGDEF"/>
    <property type="match status" value="1"/>
</dbReference>
<name>A0A1E5IRB4_SHECO</name>
<dbReference type="SUPFAM" id="SSF55785">
    <property type="entry name" value="PYP-like sensor domain (PAS domain)"/>
    <property type="match status" value="1"/>
</dbReference>
<dbReference type="InterPro" id="IPR035965">
    <property type="entry name" value="PAS-like_dom_sf"/>
</dbReference>
<gene>
    <name evidence="5" type="ORF">BEL05_05805</name>
</gene>
<feature type="domain" description="PAS" evidence="2">
    <location>
        <begin position="19"/>
        <end position="73"/>
    </location>
</feature>
<evidence type="ECO:0000313" key="6">
    <source>
        <dbReference type="Proteomes" id="UP000095230"/>
    </source>
</evidence>
<dbReference type="NCBIfam" id="TIGR00229">
    <property type="entry name" value="sensory_box"/>
    <property type="match status" value="1"/>
</dbReference>
<dbReference type="SUPFAM" id="SSF55073">
    <property type="entry name" value="Nucleotide cyclase"/>
    <property type="match status" value="1"/>
</dbReference>
<dbReference type="STRING" id="23.BEL05_05805"/>
<organism evidence="5 6">
    <name type="scientific">Shewanella colwelliana</name>
    <name type="common">Alteromonas colwelliana</name>
    <dbReference type="NCBI Taxonomy" id="23"/>
    <lineage>
        <taxon>Bacteria</taxon>
        <taxon>Pseudomonadati</taxon>
        <taxon>Pseudomonadota</taxon>
        <taxon>Gammaproteobacteria</taxon>
        <taxon>Alteromonadales</taxon>
        <taxon>Shewanellaceae</taxon>
        <taxon>Shewanella</taxon>
    </lineage>
</organism>
<evidence type="ECO:0000259" key="3">
    <source>
        <dbReference type="PROSITE" id="PS50113"/>
    </source>
</evidence>
<dbReference type="OrthoDB" id="73375at2"/>
<dbReference type="Pfam" id="PF08448">
    <property type="entry name" value="PAS_4"/>
    <property type="match status" value="1"/>
</dbReference>
<dbReference type="AlphaFoldDB" id="A0A1E5IRB4"/>
<dbReference type="InterPro" id="IPR052155">
    <property type="entry name" value="Biofilm_reg_signaling"/>
</dbReference>
<dbReference type="InterPro" id="IPR000700">
    <property type="entry name" value="PAS-assoc_C"/>
</dbReference>
<dbReference type="SMART" id="SM00267">
    <property type="entry name" value="GGDEF"/>
    <property type="match status" value="1"/>
</dbReference>
<dbReference type="PROSITE" id="PS50112">
    <property type="entry name" value="PAS"/>
    <property type="match status" value="1"/>
</dbReference>
<feature type="domain" description="PAC" evidence="3">
    <location>
        <begin position="92"/>
        <end position="144"/>
    </location>
</feature>
<dbReference type="SMART" id="SM00091">
    <property type="entry name" value="PAS"/>
    <property type="match status" value="1"/>
</dbReference>
<evidence type="ECO:0000256" key="1">
    <source>
        <dbReference type="ARBA" id="ARBA00001946"/>
    </source>
</evidence>
<dbReference type="Proteomes" id="UP000095230">
    <property type="component" value="Unassembled WGS sequence"/>
</dbReference>
<reference evidence="5 6" key="1">
    <citation type="submission" date="2016-07" db="EMBL/GenBank/DDBJ databases">
        <title>Whole-genome of two Shewanella species isolated from a digestive organ of sea cucumber Apostichopus japonicus Selenka 1867.</title>
        <authorList>
            <person name="Hong H.-H."/>
            <person name="Choi H."/>
            <person name="Cheon S."/>
            <person name="Oh J.-S."/>
            <person name="Lee H.-G."/>
            <person name="Park C."/>
        </authorList>
    </citation>
    <scope>NUCLEOTIDE SEQUENCE [LARGE SCALE GENOMIC DNA]</scope>
    <source>
        <strain evidence="5 6">CSB03KR</strain>
    </source>
</reference>
<dbReference type="PANTHER" id="PTHR44757:SF2">
    <property type="entry name" value="BIOFILM ARCHITECTURE MAINTENANCE PROTEIN MBAA"/>
    <property type="match status" value="1"/>
</dbReference>
<dbReference type="RefSeq" id="WP_069672244.1">
    <property type="nucleotide sequence ID" value="NZ_MCBT01000048.1"/>
</dbReference>
<dbReference type="CDD" id="cd00130">
    <property type="entry name" value="PAS"/>
    <property type="match status" value="1"/>
</dbReference>
<dbReference type="InterPro" id="IPR013656">
    <property type="entry name" value="PAS_4"/>
</dbReference>
<dbReference type="Gene3D" id="3.30.450.20">
    <property type="entry name" value="PAS domain"/>
    <property type="match status" value="1"/>
</dbReference>
<evidence type="ECO:0000313" key="5">
    <source>
        <dbReference type="EMBL" id="OEG72483.1"/>
    </source>
</evidence>
<dbReference type="PANTHER" id="PTHR44757">
    <property type="entry name" value="DIGUANYLATE CYCLASE DGCP"/>
    <property type="match status" value="1"/>
</dbReference>
<comment type="caution">
    <text evidence="5">The sequence shown here is derived from an EMBL/GenBank/DDBJ whole genome shotgun (WGS) entry which is preliminary data.</text>
</comment>
<evidence type="ECO:0000259" key="4">
    <source>
        <dbReference type="PROSITE" id="PS50887"/>
    </source>
</evidence>
<dbReference type="InterPro" id="IPR000014">
    <property type="entry name" value="PAS"/>
</dbReference>
<dbReference type="CDD" id="cd01949">
    <property type="entry name" value="GGDEF"/>
    <property type="match status" value="1"/>
</dbReference>
<accession>A0A1E5IRB4</accession>
<protein>
    <submittedName>
        <fullName evidence="5">Diguanylate cyclase</fullName>
    </submittedName>
</protein>
<dbReference type="InterPro" id="IPR043128">
    <property type="entry name" value="Rev_trsase/Diguanyl_cyclase"/>
</dbReference>